<dbReference type="SMART" id="SM00698">
    <property type="entry name" value="MORN"/>
    <property type="match status" value="3"/>
</dbReference>
<keyword evidence="1" id="KW-0677">Repeat</keyword>
<dbReference type="SUPFAM" id="SSF82185">
    <property type="entry name" value="Histone H3 K4-specific methyltransferase SET7/9 N-terminal domain"/>
    <property type="match status" value="1"/>
</dbReference>
<protein>
    <submittedName>
        <fullName evidence="4">Uncharacterized protein</fullName>
    </submittedName>
</protein>
<dbReference type="AlphaFoldDB" id="K0SCX4"/>
<evidence type="ECO:0000256" key="2">
    <source>
        <dbReference type="SAM" id="Coils"/>
    </source>
</evidence>
<reference evidence="4 5" key="1">
    <citation type="journal article" date="2012" name="Genome Biol.">
        <title>Genome and low-iron response of an oceanic diatom adapted to chronic iron limitation.</title>
        <authorList>
            <person name="Lommer M."/>
            <person name="Specht M."/>
            <person name="Roy A.S."/>
            <person name="Kraemer L."/>
            <person name="Andreson R."/>
            <person name="Gutowska M.A."/>
            <person name="Wolf J."/>
            <person name="Bergner S.V."/>
            <person name="Schilhabel M.B."/>
            <person name="Klostermeier U.C."/>
            <person name="Beiko R.G."/>
            <person name="Rosenstiel P."/>
            <person name="Hippler M."/>
            <person name="Laroche J."/>
        </authorList>
    </citation>
    <scope>NUCLEOTIDE SEQUENCE [LARGE SCALE GENOMIC DNA]</scope>
    <source>
        <strain evidence="4 5">CCMP1005</strain>
    </source>
</reference>
<dbReference type="Pfam" id="PF02493">
    <property type="entry name" value="MORN"/>
    <property type="match status" value="4"/>
</dbReference>
<name>K0SCX4_THAOC</name>
<feature type="region of interest" description="Disordered" evidence="3">
    <location>
        <begin position="325"/>
        <end position="438"/>
    </location>
</feature>
<evidence type="ECO:0000256" key="1">
    <source>
        <dbReference type="ARBA" id="ARBA00022737"/>
    </source>
</evidence>
<proteinExistence type="predicted"/>
<feature type="coiled-coil region" evidence="2">
    <location>
        <begin position="65"/>
        <end position="92"/>
    </location>
</feature>
<evidence type="ECO:0000313" key="5">
    <source>
        <dbReference type="Proteomes" id="UP000266841"/>
    </source>
</evidence>
<evidence type="ECO:0000256" key="3">
    <source>
        <dbReference type="SAM" id="MobiDB-lite"/>
    </source>
</evidence>
<dbReference type="Proteomes" id="UP000266841">
    <property type="component" value="Unassembled WGS sequence"/>
</dbReference>
<dbReference type="EMBL" id="AGNL01018630">
    <property type="protein sequence ID" value="EJK62774.1"/>
    <property type="molecule type" value="Genomic_DNA"/>
</dbReference>
<dbReference type="PANTHER" id="PTHR43215:SF14">
    <property type="entry name" value="RADIAL SPOKE HEAD 1 HOMOLOG"/>
    <property type="match status" value="1"/>
</dbReference>
<dbReference type="eggNOG" id="KOG0229">
    <property type="taxonomic scope" value="Eukaryota"/>
</dbReference>
<feature type="compositionally biased region" description="Basic residues" evidence="3">
    <location>
        <begin position="377"/>
        <end position="386"/>
    </location>
</feature>
<dbReference type="Gene3D" id="2.20.110.10">
    <property type="entry name" value="Histone H3 K4-specific methyltransferase SET7/9 N-terminal domain"/>
    <property type="match status" value="2"/>
</dbReference>
<gene>
    <name evidence="4" type="ORF">THAOC_16598</name>
</gene>
<organism evidence="4 5">
    <name type="scientific">Thalassiosira oceanica</name>
    <name type="common">Marine diatom</name>
    <dbReference type="NCBI Taxonomy" id="159749"/>
    <lineage>
        <taxon>Eukaryota</taxon>
        <taxon>Sar</taxon>
        <taxon>Stramenopiles</taxon>
        <taxon>Ochrophyta</taxon>
        <taxon>Bacillariophyta</taxon>
        <taxon>Coscinodiscophyceae</taxon>
        <taxon>Thalassiosirophycidae</taxon>
        <taxon>Thalassiosirales</taxon>
        <taxon>Thalassiosiraceae</taxon>
        <taxon>Thalassiosira</taxon>
    </lineage>
</organism>
<dbReference type="OrthoDB" id="270720at2759"/>
<feature type="compositionally biased region" description="Basic and acidic residues" evidence="3">
    <location>
        <begin position="325"/>
        <end position="348"/>
    </location>
</feature>
<keyword evidence="5" id="KW-1185">Reference proteome</keyword>
<dbReference type="PANTHER" id="PTHR43215">
    <property type="entry name" value="RADIAL SPOKE HEAD 1 HOMOLOG"/>
    <property type="match status" value="1"/>
</dbReference>
<comment type="caution">
    <text evidence="4">The sequence shown here is derived from an EMBL/GenBank/DDBJ whole genome shotgun (WGS) entry which is preliminary data.</text>
</comment>
<evidence type="ECO:0000313" key="4">
    <source>
        <dbReference type="EMBL" id="EJK62774.1"/>
    </source>
</evidence>
<keyword evidence="2" id="KW-0175">Coiled coil</keyword>
<accession>K0SCX4</accession>
<sequence length="664" mass="74468">MPPACPGQIEYEDRIAELEARMAEEYENADFVALQEKHSAALETIVSLKANIDDLNEHKVDQTKINDMEASLKKMTEKNIELSQMVDHLTSENEAAKEIKFIVLELRSKNMEMAEVLRRSQEEKDSLFETIDALKADNAELQKDIVALQTTNPAGQEDSIVPYQYDGDLNHSSSIHDPPADRMSELEAELQHYKSLAQQLTSERSVFNQRLDDIMGASDMHPVPGGASPQELALSIHAEEKDRNTAMSPTLQASAAFPPASPLPEEVEEQINHLTIENGQLAQRLGGALAEKEFAMTTLSKLGAKMEELMERNKLLSNIADLKTEHASRSRHSYEVPHHKPEEKIRDPDEVENDGGGTRCRGLDPEESDVFDSSNVHNHHRGHTRSRGQSFGSKSPNRHRGEMHDSPQYTDYQSESQYEDEPSRYLPQASDEPSTYTEMESTILSYDGGPKQLEPESASSLQASSSNHFLKHNDSTQILEEKRGIHVHRHSERHVGDDESSAASEYQLVKVPGGEYYGMLNELSQKHGQGKMRYDNGNEYEGQWKYNKRDGKGTTKYASGNVYTGTWKAGKRHGFGVFNIKKTGDIYRGNWEQGLKSGPGVYEYEDGEIDVSFYQEDIRVGEGVRWSASRHTASRLVDGQLVGEEGGMLLEDATRLTKQLGFVV</sequence>
<feature type="coiled-coil region" evidence="2">
    <location>
        <begin position="117"/>
        <end position="151"/>
    </location>
</feature>
<feature type="compositionally biased region" description="Polar residues" evidence="3">
    <location>
        <begin position="407"/>
        <end position="416"/>
    </location>
</feature>
<dbReference type="InterPro" id="IPR003409">
    <property type="entry name" value="MORN"/>
</dbReference>